<dbReference type="CDD" id="cd04320">
    <property type="entry name" value="AspRS_cyto_N"/>
    <property type="match status" value="1"/>
</dbReference>
<dbReference type="Gene3D" id="3.30.930.10">
    <property type="entry name" value="Bira Bifunctional Protein, Domain 2"/>
    <property type="match status" value="1"/>
</dbReference>
<feature type="domain" description="Aminoacyl-transfer RNA synthetases class-II family profile" evidence="12">
    <location>
        <begin position="443"/>
        <end position="746"/>
    </location>
</feature>
<dbReference type="GO" id="GO:0017101">
    <property type="term" value="C:aminoacyl-tRNA synthetase multienzyme complex"/>
    <property type="evidence" value="ECO:0007669"/>
    <property type="project" value="TreeGrafter"/>
</dbReference>
<keyword evidence="4" id="KW-0963">Cytoplasm</keyword>
<comment type="similarity">
    <text evidence="2">Belongs to the class-II aminoacyl-tRNA synthetase family. Type 2 subfamily.</text>
</comment>
<dbReference type="GO" id="GO:0005829">
    <property type="term" value="C:cytosol"/>
    <property type="evidence" value="ECO:0007669"/>
    <property type="project" value="TreeGrafter"/>
</dbReference>
<dbReference type="InterPro" id="IPR012340">
    <property type="entry name" value="NA-bd_OB-fold"/>
</dbReference>
<dbReference type="PANTHER" id="PTHR43450">
    <property type="entry name" value="ASPARTYL-TRNA SYNTHETASE"/>
    <property type="match status" value="1"/>
</dbReference>
<dbReference type="GO" id="GO:0005524">
    <property type="term" value="F:ATP binding"/>
    <property type="evidence" value="ECO:0007669"/>
    <property type="project" value="UniProtKB-KW"/>
</dbReference>
<dbReference type="PROSITE" id="PS50862">
    <property type="entry name" value="AA_TRNA_LIGASE_II"/>
    <property type="match status" value="1"/>
</dbReference>
<evidence type="ECO:0000256" key="1">
    <source>
        <dbReference type="ARBA" id="ARBA00004496"/>
    </source>
</evidence>
<proteinExistence type="inferred from homology"/>
<reference evidence="13 14" key="1">
    <citation type="submission" date="2018-02" db="EMBL/GenBank/DDBJ databases">
        <title>Genome sequence of the basidiomycete white-rot fungus Phlebia centrifuga.</title>
        <authorList>
            <person name="Granchi Z."/>
            <person name="Peng M."/>
            <person name="de Vries R.P."/>
            <person name="Hilden K."/>
            <person name="Makela M.R."/>
            <person name="Grigoriev I."/>
            <person name="Riley R."/>
        </authorList>
    </citation>
    <scope>NUCLEOTIDE SEQUENCE [LARGE SCALE GENOMIC DNA]</scope>
    <source>
        <strain evidence="13 14">FBCC195</strain>
    </source>
</reference>
<dbReference type="AlphaFoldDB" id="A0A2R6S6V3"/>
<dbReference type="OrthoDB" id="372395at2759"/>
<dbReference type="NCBIfam" id="NF003483">
    <property type="entry name" value="PRK05159.1"/>
    <property type="match status" value="1"/>
</dbReference>
<dbReference type="EC" id="6.1.1.12" evidence="3"/>
<evidence type="ECO:0000259" key="12">
    <source>
        <dbReference type="PROSITE" id="PS50862"/>
    </source>
</evidence>
<evidence type="ECO:0000313" key="14">
    <source>
        <dbReference type="Proteomes" id="UP000186601"/>
    </source>
</evidence>
<keyword evidence="9" id="KW-0030">Aminoacyl-tRNA synthetase</keyword>
<feature type="region of interest" description="Disordered" evidence="11">
    <location>
        <begin position="368"/>
        <end position="422"/>
    </location>
</feature>
<dbReference type="HAMAP" id="MF_02075">
    <property type="entry name" value="Asp_tRNA_synth_type2"/>
    <property type="match status" value="1"/>
</dbReference>
<comment type="caution">
    <text evidence="13">The sequence shown here is derived from an EMBL/GenBank/DDBJ whole genome shotgun (WGS) entry which is preliminary data.</text>
</comment>
<accession>A0A2R6S6V3</accession>
<dbReference type="Pfam" id="PF00152">
    <property type="entry name" value="tRNA-synt_2"/>
    <property type="match status" value="1"/>
</dbReference>
<name>A0A2R6S6V3_9APHY</name>
<evidence type="ECO:0000256" key="11">
    <source>
        <dbReference type="SAM" id="MobiDB-lite"/>
    </source>
</evidence>
<evidence type="ECO:0000256" key="9">
    <source>
        <dbReference type="ARBA" id="ARBA00023146"/>
    </source>
</evidence>
<feature type="compositionally biased region" description="Basic and acidic residues" evidence="11">
    <location>
        <begin position="222"/>
        <end position="231"/>
    </location>
</feature>
<dbReference type="InterPro" id="IPR004364">
    <property type="entry name" value="Aa-tRNA-synt_II"/>
</dbReference>
<comment type="catalytic activity">
    <reaction evidence="10">
        <text>tRNA(Asp) + L-aspartate + ATP = L-aspartyl-tRNA(Asp) + AMP + diphosphate</text>
        <dbReference type="Rhea" id="RHEA:19649"/>
        <dbReference type="Rhea" id="RHEA-COMP:9660"/>
        <dbReference type="Rhea" id="RHEA-COMP:9678"/>
        <dbReference type="ChEBI" id="CHEBI:29991"/>
        <dbReference type="ChEBI" id="CHEBI:30616"/>
        <dbReference type="ChEBI" id="CHEBI:33019"/>
        <dbReference type="ChEBI" id="CHEBI:78442"/>
        <dbReference type="ChEBI" id="CHEBI:78516"/>
        <dbReference type="ChEBI" id="CHEBI:456215"/>
        <dbReference type="EC" id="6.1.1.12"/>
    </reaction>
</comment>
<dbReference type="EMBL" id="MLYV02000012">
    <property type="protein sequence ID" value="PSS37995.1"/>
    <property type="molecule type" value="Genomic_DNA"/>
</dbReference>
<dbReference type="NCBIfam" id="TIGR00458">
    <property type="entry name" value="aspS_nondisc"/>
    <property type="match status" value="1"/>
</dbReference>
<evidence type="ECO:0000256" key="8">
    <source>
        <dbReference type="ARBA" id="ARBA00022917"/>
    </source>
</evidence>
<evidence type="ECO:0000256" key="6">
    <source>
        <dbReference type="ARBA" id="ARBA00022741"/>
    </source>
</evidence>
<feature type="compositionally biased region" description="Basic and acidic residues" evidence="11">
    <location>
        <begin position="116"/>
        <end position="140"/>
    </location>
</feature>
<dbReference type="Gene3D" id="2.40.50.140">
    <property type="entry name" value="Nucleic acid-binding proteins"/>
    <property type="match status" value="1"/>
</dbReference>
<dbReference type="InterPro" id="IPR002312">
    <property type="entry name" value="Asp/Asn-tRNA-synth_IIb"/>
</dbReference>
<keyword evidence="7" id="KW-0067">ATP-binding</keyword>
<dbReference type="GO" id="GO:0003723">
    <property type="term" value="F:RNA binding"/>
    <property type="evidence" value="ECO:0007669"/>
    <property type="project" value="TreeGrafter"/>
</dbReference>
<keyword evidence="8" id="KW-0648">Protein biosynthesis</keyword>
<dbReference type="SUPFAM" id="SSF55681">
    <property type="entry name" value="Class II aaRS and biotin synthetases"/>
    <property type="match status" value="1"/>
</dbReference>
<dbReference type="InterPro" id="IPR024320">
    <property type="entry name" value="LPG_synthase_C"/>
</dbReference>
<evidence type="ECO:0000256" key="10">
    <source>
        <dbReference type="ARBA" id="ARBA00047904"/>
    </source>
</evidence>
<dbReference type="GO" id="GO:0006422">
    <property type="term" value="P:aspartyl-tRNA aminoacylation"/>
    <property type="evidence" value="ECO:0007669"/>
    <property type="project" value="InterPro"/>
</dbReference>
<feature type="compositionally biased region" description="Low complexity" evidence="11">
    <location>
        <begin position="204"/>
        <end position="215"/>
    </location>
</feature>
<evidence type="ECO:0000256" key="4">
    <source>
        <dbReference type="ARBA" id="ARBA00022490"/>
    </source>
</evidence>
<comment type="subcellular location">
    <subcellularLocation>
        <location evidence="1">Cytoplasm</location>
    </subcellularLocation>
</comment>
<dbReference type="FunFam" id="3.30.930.10:FF:000013">
    <property type="entry name" value="Aspartate--tRNA ligase, cytoplasmic"/>
    <property type="match status" value="1"/>
</dbReference>
<evidence type="ECO:0000256" key="2">
    <source>
        <dbReference type="ARBA" id="ARBA00005312"/>
    </source>
</evidence>
<feature type="region of interest" description="Disordered" evidence="11">
    <location>
        <begin position="1"/>
        <end position="140"/>
    </location>
</feature>
<dbReference type="PANTHER" id="PTHR43450:SF2">
    <property type="entry name" value="ASPARTATE--TRNA LIGASE"/>
    <property type="match status" value="1"/>
</dbReference>
<evidence type="ECO:0000256" key="7">
    <source>
        <dbReference type="ARBA" id="ARBA00022840"/>
    </source>
</evidence>
<keyword evidence="6" id="KW-0547">Nucleotide-binding</keyword>
<keyword evidence="5" id="KW-0436">Ligase</keyword>
<dbReference type="STRING" id="98765.A0A2R6S6V3"/>
<dbReference type="Proteomes" id="UP000186601">
    <property type="component" value="Unassembled WGS sequence"/>
</dbReference>
<evidence type="ECO:0000313" key="13">
    <source>
        <dbReference type="EMBL" id="PSS37995.1"/>
    </source>
</evidence>
<gene>
    <name evidence="13" type="ORF">PHLCEN_2v178</name>
</gene>
<feature type="compositionally biased region" description="Polar residues" evidence="11">
    <location>
        <begin position="47"/>
        <end position="82"/>
    </location>
</feature>
<sequence length="1110" mass="123328">MSALKKAVANFIQRGSPDSSPSSPKRDISPSPPTSTSSDHEHRKPSRVSTLLSHVRSKSISATRLVSSDTKSPTGSVQQNGGVPNAPNGDAHTEVKSQAPPGSNTREMHRKLSMTELKEERRANREQKDEQEKEARRKKYEEMWKTASAVFCDPLNANYGDLPLNQSQFPRDHPLMGLNPQDTIILAPAPGINGLAHETQPKLSDSPASSSSSSSMNINTRAEMRPDSGRDMKLTPLKDIEKMEPGQKVAFRARVHHIRPLGSKIVFIILRSQLTTLQGVLAEDPDGTPENERRVSENMVRWAEGLAREAIVRVVGVVQEPPKEQGQEEVKSASVHKREVKIEQLHVIAKPTAPLPFQVDDISRQAEIEDDARSHKRSRSTDSSAPSPERTHSRSPSADATADGKASNGKPSKGNKVNHRVGDKTRFANRVLDLRSPPSQAIFRIHSAVCLLFRQVLLSKGFLEIQSSKFQESGTESGASVFKVDYFRRPAFLAQSPQLAKQMCIAADMERVFEIGPVFRAENSNTHRHLTEFTGLDLEMAFETHYHEVLDVIDDTLKYIFKGLQSGYRDEIEAVKTAFPHEDVVILDETPRLKFADGIRMLREAGVRDDDGEEPSEEEDLSTAMERKLGALVKEKYGADYYILDKFPLEVRPFYTMPDPENPKLSNSFDIFLRGEEILSGGQRVHDAPMLEERMKAAGLEPETMIDYVNGFRWGCPPHGGGGVGLERIVMLFLKLGDIRWASLLPRDPKSFTTHGQDPTEASMAAATSMILHGPESKTYQPGHPHGEMPPLENLIAKYGDATNTSWVDPAWTVWRDDTTGAAVGYIVQGGFAVVFGNPLCESSQIPRVVKGFLHFLHSDKANLKPIWCCVDKDTERYLAEEMGWSAVIAVAEERVNPIEVDPASQDKTVRRKIHRAEREGVKVHEVEGEPEPEVKKKIEERCMEWAANRKGTQIHLTGVRPFDDVQHRKYFYATDKDGEICSVVVLAQLAAIHGFQIKWALEFSNAPLGAIEYILSYVIKKLGDAGVRTATFGAGASQKLHGVDNVGGFRIRTLEKTYNGISHTFHLTNKGDFRGKFGIEQDPLFICYPKGGLGVRGVEAIMGVLQKPK</sequence>
<dbReference type="GO" id="GO:0004815">
    <property type="term" value="F:aspartate-tRNA ligase activity"/>
    <property type="evidence" value="ECO:0007669"/>
    <property type="project" value="UniProtKB-EC"/>
</dbReference>
<dbReference type="CDD" id="cd00776">
    <property type="entry name" value="AsxRS_core"/>
    <property type="match status" value="1"/>
</dbReference>
<dbReference type="InterPro" id="IPR045864">
    <property type="entry name" value="aa-tRNA-synth_II/BPL/LPL"/>
</dbReference>
<dbReference type="Pfam" id="PF09924">
    <property type="entry name" value="LPG_synthase_C"/>
    <property type="match status" value="1"/>
</dbReference>
<keyword evidence="14" id="KW-1185">Reference proteome</keyword>
<evidence type="ECO:0000256" key="3">
    <source>
        <dbReference type="ARBA" id="ARBA00012841"/>
    </source>
</evidence>
<dbReference type="SUPFAM" id="SSF50249">
    <property type="entry name" value="Nucleic acid-binding proteins"/>
    <property type="match status" value="1"/>
</dbReference>
<evidence type="ECO:0000256" key="5">
    <source>
        <dbReference type="ARBA" id="ARBA00022598"/>
    </source>
</evidence>
<dbReference type="InterPro" id="IPR004523">
    <property type="entry name" value="Asp-tRNA_synthase_2"/>
</dbReference>
<dbReference type="PRINTS" id="PR01042">
    <property type="entry name" value="TRNASYNTHASP"/>
</dbReference>
<organism evidence="13 14">
    <name type="scientific">Hermanssonia centrifuga</name>
    <dbReference type="NCBI Taxonomy" id="98765"/>
    <lineage>
        <taxon>Eukaryota</taxon>
        <taxon>Fungi</taxon>
        <taxon>Dikarya</taxon>
        <taxon>Basidiomycota</taxon>
        <taxon>Agaricomycotina</taxon>
        <taxon>Agaricomycetes</taxon>
        <taxon>Polyporales</taxon>
        <taxon>Meruliaceae</taxon>
        <taxon>Hermanssonia</taxon>
    </lineage>
</organism>
<dbReference type="InterPro" id="IPR006195">
    <property type="entry name" value="aa-tRNA-synth_II"/>
</dbReference>
<feature type="region of interest" description="Disordered" evidence="11">
    <location>
        <begin position="195"/>
        <end position="231"/>
    </location>
</feature>
<protein>
    <recommendedName>
        <fullName evidence="3">aspartate--tRNA ligase</fullName>
        <ecNumber evidence="3">6.1.1.12</ecNumber>
    </recommendedName>
</protein>